<proteinExistence type="predicted"/>
<comment type="caution">
    <text evidence="3">The sequence shown here is derived from an EMBL/GenBank/DDBJ whole genome shotgun (WGS) entry which is preliminary data.</text>
</comment>
<evidence type="ECO:0000313" key="4">
    <source>
        <dbReference type="Proteomes" id="UP000821853"/>
    </source>
</evidence>
<name>A0A9J6GSG1_HAELO</name>
<protein>
    <submittedName>
        <fullName evidence="3">Uncharacterized protein</fullName>
    </submittedName>
</protein>
<evidence type="ECO:0000313" key="3">
    <source>
        <dbReference type="EMBL" id="KAH9381462.1"/>
    </source>
</evidence>
<dbReference type="VEuPathDB" id="VectorBase:HLOH_052831"/>
<organism evidence="3 4">
    <name type="scientific">Haemaphysalis longicornis</name>
    <name type="common">Bush tick</name>
    <dbReference type="NCBI Taxonomy" id="44386"/>
    <lineage>
        <taxon>Eukaryota</taxon>
        <taxon>Metazoa</taxon>
        <taxon>Ecdysozoa</taxon>
        <taxon>Arthropoda</taxon>
        <taxon>Chelicerata</taxon>
        <taxon>Arachnida</taxon>
        <taxon>Acari</taxon>
        <taxon>Parasitiformes</taxon>
        <taxon>Ixodida</taxon>
        <taxon>Ixodoidea</taxon>
        <taxon>Ixodidae</taxon>
        <taxon>Haemaphysalinae</taxon>
        <taxon>Haemaphysalis</taxon>
    </lineage>
</organism>
<evidence type="ECO:0000256" key="2">
    <source>
        <dbReference type="SAM" id="Phobius"/>
    </source>
</evidence>
<keyword evidence="2" id="KW-0812">Transmembrane</keyword>
<keyword evidence="2" id="KW-1133">Transmembrane helix</keyword>
<accession>A0A9J6GSG1</accession>
<dbReference type="Proteomes" id="UP000821853">
    <property type="component" value="Chromosome 9"/>
</dbReference>
<feature type="region of interest" description="Disordered" evidence="1">
    <location>
        <begin position="34"/>
        <end position="68"/>
    </location>
</feature>
<gene>
    <name evidence="3" type="ORF">HPB48_016975</name>
</gene>
<evidence type="ECO:0000256" key="1">
    <source>
        <dbReference type="SAM" id="MobiDB-lite"/>
    </source>
</evidence>
<dbReference type="EMBL" id="JABSTR010000011">
    <property type="protein sequence ID" value="KAH9381462.1"/>
    <property type="molecule type" value="Genomic_DNA"/>
</dbReference>
<keyword evidence="2" id="KW-0472">Membrane</keyword>
<dbReference type="AlphaFoldDB" id="A0A9J6GSG1"/>
<feature type="transmembrane region" description="Helical" evidence="2">
    <location>
        <begin position="97"/>
        <end position="117"/>
    </location>
</feature>
<reference evidence="3 4" key="1">
    <citation type="journal article" date="2020" name="Cell">
        <title>Large-Scale Comparative Analyses of Tick Genomes Elucidate Their Genetic Diversity and Vector Capacities.</title>
        <authorList>
            <consortium name="Tick Genome and Microbiome Consortium (TIGMIC)"/>
            <person name="Jia N."/>
            <person name="Wang J."/>
            <person name="Shi W."/>
            <person name="Du L."/>
            <person name="Sun Y."/>
            <person name="Zhan W."/>
            <person name="Jiang J.F."/>
            <person name="Wang Q."/>
            <person name="Zhang B."/>
            <person name="Ji P."/>
            <person name="Bell-Sakyi L."/>
            <person name="Cui X.M."/>
            <person name="Yuan T.T."/>
            <person name="Jiang B.G."/>
            <person name="Yang W.F."/>
            <person name="Lam T.T."/>
            <person name="Chang Q.C."/>
            <person name="Ding S.J."/>
            <person name="Wang X.J."/>
            <person name="Zhu J.G."/>
            <person name="Ruan X.D."/>
            <person name="Zhao L."/>
            <person name="Wei J.T."/>
            <person name="Ye R.Z."/>
            <person name="Que T.C."/>
            <person name="Du C.H."/>
            <person name="Zhou Y.H."/>
            <person name="Cheng J.X."/>
            <person name="Dai P.F."/>
            <person name="Guo W.B."/>
            <person name="Han X.H."/>
            <person name="Huang E.J."/>
            <person name="Li L.F."/>
            <person name="Wei W."/>
            <person name="Gao Y.C."/>
            <person name="Liu J.Z."/>
            <person name="Shao H.Z."/>
            <person name="Wang X."/>
            <person name="Wang C.C."/>
            <person name="Yang T.C."/>
            <person name="Huo Q.B."/>
            <person name="Li W."/>
            <person name="Chen H.Y."/>
            <person name="Chen S.E."/>
            <person name="Zhou L.G."/>
            <person name="Ni X.B."/>
            <person name="Tian J.H."/>
            <person name="Sheng Y."/>
            <person name="Liu T."/>
            <person name="Pan Y.S."/>
            <person name="Xia L.Y."/>
            <person name="Li J."/>
            <person name="Zhao F."/>
            <person name="Cao W.C."/>
        </authorList>
    </citation>
    <scope>NUCLEOTIDE SEQUENCE [LARGE SCALE GENOMIC DNA]</scope>
    <source>
        <strain evidence="3">HaeL-2018</strain>
    </source>
</reference>
<keyword evidence="4" id="KW-1185">Reference proteome</keyword>
<feature type="compositionally biased region" description="Basic and acidic residues" evidence="1">
    <location>
        <begin position="42"/>
        <end position="56"/>
    </location>
</feature>
<sequence length="135" mass="15060">MRHTNDGTNKRTVPICSGPERILLETRGFPAALSSSKYKAGRTNERVSPERLREGRQPPPTSSPRRAPFSAFEINKVSAPVFVSQFRRQMPPRSKGGFLFFISLRTMLRYLVGTYLLSHPPGACWPAAGLARTSE</sequence>